<keyword evidence="2" id="KW-1185">Reference proteome</keyword>
<reference evidence="1" key="1">
    <citation type="submission" date="2023-11" db="EMBL/GenBank/DDBJ databases">
        <authorList>
            <person name="Poullet M."/>
        </authorList>
    </citation>
    <scope>NUCLEOTIDE SEQUENCE</scope>
    <source>
        <strain evidence="1">E1834</strain>
    </source>
</reference>
<organism evidence="1 2">
    <name type="scientific">Meloidogyne enterolobii</name>
    <name type="common">Root-knot nematode worm</name>
    <name type="synonym">Meloidogyne mayaguensis</name>
    <dbReference type="NCBI Taxonomy" id="390850"/>
    <lineage>
        <taxon>Eukaryota</taxon>
        <taxon>Metazoa</taxon>
        <taxon>Ecdysozoa</taxon>
        <taxon>Nematoda</taxon>
        <taxon>Chromadorea</taxon>
        <taxon>Rhabditida</taxon>
        <taxon>Tylenchina</taxon>
        <taxon>Tylenchomorpha</taxon>
        <taxon>Tylenchoidea</taxon>
        <taxon>Meloidogynidae</taxon>
        <taxon>Meloidogyninae</taxon>
        <taxon>Meloidogyne</taxon>
    </lineage>
</organism>
<dbReference type="EMBL" id="CAVMJV010000161">
    <property type="protein sequence ID" value="CAK5117689.1"/>
    <property type="molecule type" value="Genomic_DNA"/>
</dbReference>
<protein>
    <submittedName>
        <fullName evidence="1">Uncharacterized protein</fullName>
    </submittedName>
</protein>
<dbReference type="Proteomes" id="UP001497535">
    <property type="component" value="Unassembled WGS sequence"/>
</dbReference>
<proteinExistence type="predicted"/>
<sequence length="68" mass="8308">MFGPRILNEREENIEILNEGEENIEIYKEQYFELVNKHNPKIKFSVYIEEDEYEENYLVIIDAVIERI</sequence>
<evidence type="ECO:0000313" key="1">
    <source>
        <dbReference type="EMBL" id="CAK5117689.1"/>
    </source>
</evidence>
<comment type="caution">
    <text evidence="1">The sequence shown here is derived from an EMBL/GenBank/DDBJ whole genome shotgun (WGS) entry which is preliminary data.</text>
</comment>
<evidence type="ECO:0000313" key="2">
    <source>
        <dbReference type="Proteomes" id="UP001497535"/>
    </source>
</evidence>
<name>A0ACB1B234_MELEN</name>
<gene>
    <name evidence="1" type="ORF">MENTE1834_LOCUS46090</name>
</gene>
<accession>A0ACB1B234</accession>